<reference evidence="1 2" key="1">
    <citation type="journal article" date="2011" name="PLoS Pathog.">
        <title>Dynamic evolution of pathogenicity revealed by sequencing and comparative genomics of 19 Pseudomonas syringae isolates.</title>
        <authorList>
            <person name="Baltrus D.A."/>
            <person name="Nishimura M.T."/>
            <person name="Romanchuk A."/>
            <person name="Chang J.H."/>
            <person name="Mukhtar M.S."/>
            <person name="Cherkis K."/>
            <person name="Roach J."/>
            <person name="Grant S.R."/>
            <person name="Jones C.D."/>
            <person name="Dangl J.L."/>
        </authorList>
    </citation>
    <scope>NUCLEOTIDE SEQUENCE [LARGE SCALE GENOMIC DNA]</scope>
    <source>
        <strain evidence="1 2">301020</strain>
    </source>
</reference>
<comment type="caution">
    <text evidence="1">The sequence shown here is derived from an EMBL/GenBank/DDBJ whole genome shotgun (WGS) entry which is preliminary data.</text>
</comment>
<name>A0A656G6V9_PSEA0</name>
<dbReference type="AlphaFoldDB" id="A0A656G6V9"/>
<gene>
    <name evidence="1" type="ORF">PSYMO_09734</name>
</gene>
<sequence length="75" mass="8564">MVLRTFIEVGKPRDAYEGLVKILRKEYGLSHLVSTARSFAPDYFSEIHDFLSVEVDVEKVLDAVELAYQLGNRFA</sequence>
<evidence type="ECO:0000313" key="1">
    <source>
        <dbReference type="EMBL" id="EGH21756.1"/>
    </source>
</evidence>
<feature type="non-terminal residue" evidence="1">
    <location>
        <position position="75"/>
    </location>
</feature>
<evidence type="ECO:0000313" key="2">
    <source>
        <dbReference type="Proteomes" id="UP000003465"/>
    </source>
</evidence>
<dbReference type="EMBL" id="AEAG01000373">
    <property type="protein sequence ID" value="EGH21756.1"/>
    <property type="molecule type" value="Genomic_DNA"/>
</dbReference>
<accession>A0A656G6V9</accession>
<dbReference type="Proteomes" id="UP000003465">
    <property type="component" value="Unassembled WGS sequence"/>
</dbReference>
<proteinExistence type="predicted"/>
<protein>
    <submittedName>
        <fullName evidence="1">Uncharacterized protein</fullName>
    </submittedName>
</protein>
<organism evidence="1 2">
    <name type="scientific">Pseudomonas amygdali pv. mori str. 301020</name>
    <dbReference type="NCBI Taxonomy" id="629261"/>
    <lineage>
        <taxon>Bacteria</taxon>
        <taxon>Pseudomonadati</taxon>
        <taxon>Pseudomonadota</taxon>
        <taxon>Gammaproteobacteria</taxon>
        <taxon>Pseudomonadales</taxon>
        <taxon>Pseudomonadaceae</taxon>
        <taxon>Pseudomonas</taxon>
        <taxon>Pseudomonas amygdali</taxon>
    </lineage>
</organism>